<dbReference type="InterPro" id="IPR006110">
    <property type="entry name" value="Pol_omega/Rpo6/RPB6"/>
</dbReference>
<proteinExistence type="inferred from homology"/>
<keyword evidence="4 11" id="KW-0240">DNA-directed RNA polymerase</keyword>
<dbReference type="AlphaFoldDB" id="A0A5C8PA84"/>
<keyword evidence="5 11" id="KW-0808">Transferase</keyword>
<dbReference type="GO" id="GO:0006351">
    <property type="term" value="P:DNA-templated transcription"/>
    <property type="evidence" value="ECO:0007669"/>
    <property type="project" value="UniProtKB-UniRule"/>
</dbReference>
<evidence type="ECO:0000256" key="7">
    <source>
        <dbReference type="ARBA" id="ARBA00023163"/>
    </source>
</evidence>
<dbReference type="InterPro" id="IPR036161">
    <property type="entry name" value="RPB6/omega-like_sf"/>
</dbReference>
<comment type="subunit">
    <text evidence="11">The RNAP catalytic core consists of 2 alpha, 1 beta, 1 beta' and 1 omega subunit. When a sigma factor is associated with the core the holoenzyme is formed, which can initiate transcription.</text>
</comment>
<evidence type="ECO:0000256" key="4">
    <source>
        <dbReference type="ARBA" id="ARBA00022478"/>
    </source>
</evidence>
<organism evidence="13 14">
    <name type="scientific">Vineibacter terrae</name>
    <dbReference type="NCBI Taxonomy" id="2586908"/>
    <lineage>
        <taxon>Bacteria</taxon>
        <taxon>Pseudomonadati</taxon>
        <taxon>Pseudomonadota</taxon>
        <taxon>Alphaproteobacteria</taxon>
        <taxon>Hyphomicrobiales</taxon>
        <taxon>Vineibacter</taxon>
    </lineage>
</organism>
<evidence type="ECO:0000313" key="13">
    <source>
        <dbReference type="EMBL" id="TXL70685.1"/>
    </source>
</evidence>
<evidence type="ECO:0000256" key="10">
    <source>
        <dbReference type="ARBA" id="ARBA00048552"/>
    </source>
</evidence>
<comment type="caution">
    <text evidence="13">The sequence shown here is derived from an EMBL/GenBank/DDBJ whole genome shotgun (WGS) entry which is preliminary data.</text>
</comment>
<dbReference type="InterPro" id="IPR003716">
    <property type="entry name" value="DNA-dir_RNA_pol_omega"/>
</dbReference>
<name>A0A5C8PA84_9HYPH</name>
<protein>
    <recommendedName>
        <fullName evidence="3 11">DNA-directed RNA polymerase subunit omega</fullName>
        <shortName evidence="11">RNAP omega subunit</shortName>
        <ecNumber evidence="2 11">2.7.7.6</ecNumber>
    </recommendedName>
    <alternativeName>
        <fullName evidence="9 11">RNA polymerase omega subunit</fullName>
    </alternativeName>
    <alternativeName>
        <fullName evidence="8 11">Transcriptase subunit omega</fullName>
    </alternativeName>
</protein>
<evidence type="ECO:0000256" key="2">
    <source>
        <dbReference type="ARBA" id="ARBA00012418"/>
    </source>
</evidence>
<dbReference type="Proteomes" id="UP000321638">
    <property type="component" value="Unassembled WGS sequence"/>
</dbReference>
<gene>
    <name evidence="11" type="primary">rpoZ</name>
    <name evidence="13" type="ORF">FHP25_33495</name>
</gene>
<evidence type="ECO:0000313" key="14">
    <source>
        <dbReference type="Proteomes" id="UP000321638"/>
    </source>
</evidence>
<keyword evidence="14" id="KW-1185">Reference proteome</keyword>
<dbReference type="OrthoDB" id="9796300at2"/>
<evidence type="ECO:0000256" key="12">
    <source>
        <dbReference type="SAM" id="MobiDB-lite"/>
    </source>
</evidence>
<dbReference type="RefSeq" id="WP_147851363.1">
    <property type="nucleotide sequence ID" value="NZ_VDUZ01000055.1"/>
</dbReference>
<dbReference type="HAMAP" id="MF_00366">
    <property type="entry name" value="RNApol_bact_RpoZ"/>
    <property type="match status" value="1"/>
</dbReference>
<comment type="similarity">
    <text evidence="1 11">Belongs to the RNA polymerase subunit omega family.</text>
</comment>
<keyword evidence="6 11" id="KW-0548">Nucleotidyltransferase</keyword>
<dbReference type="GO" id="GO:0003677">
    <property type="term" value="F:DNA binding"/>
    <property type="evidence" value="ECO:0007669"/>
    <property type="project" value="UniProtKB-UniRule"/>
</dbReference>
<evidence type="ECO:0000256" key="8">
    <source>
        <dbReference type="ARBA" id="ARBA00029924"/>
    </source>
</evidence>
<comment type="catalytic activity">
    <reaction evidence="10 11">
        <text>RNA(n) + a ribonucleoside 5'-triphosphate = RNA(n+1) + diphosphate</text>
        <dbReference type="Rhea" id="RHEA:21248"/>
        <dbReference type="Rhea" id="RHEA-COMP:14527"/>
        <dbReference type="Rhea" id="RHEA-COMP:17342"/>
        <dbReference type="ChEBI" id="CHEBI:33019"/>
        <dbReference type="ChEBI" id="CHEBI:61557"/>
        <dbReference type="ChEBI" id="CHEBI:140395"/>
        <dbReference type="EC" id="2.7.7.6"/>
    </reaction>
</comment>
<dbReference type="NCBIfam" id="TIGR00690">
    <property type="entry name" value="rpoZ"/>
    <property type="match status" value="1"/>
</dbReference>
<comment type="function">
    <text evidence="11">Promotes RNA polymerase assembly. Latches the N- and C-terminal regions of the beta' subunit thereby facilitating its interaction with the beta and alpha subunits.</text>
</comment>
<dbReference type="Pfam" id="PF01192">
    <property type="entry name" value="RNA_pol_Rpb6"/>
    <property type="match status" value="1"/>
</dbReference>
<feature type="region of interest" description="Disordered" evidence="12">
    <location>
        <begin position="97"/>
        <end position="121"/>
    </location>
</feature>
<evidence type="ECO:0000256" key="5">
    <source>
        <dbReference type="ARBA" id="ARBA00022679"/>
    </source>
</evidence>
<reference evidence="13 14" key="1">
    <citation type="submission" date="2019-06" db="EMBL/GenBank/DDBJ databases">
        <title>New taxonomy in bacterial strain CC-CFT640, isolated from vineyard.</title>
        <authorList>
            <person name="Lin S.-Y."/>
            <person name="Tsai C.-F."/>
            <person name="Young C.-C."/>
        </authorList>
    </citation>
    <scope>NUCLEOTIDE SEQUENCE [LARGE SCALE GENOMIC DNA]</scope>
    <source>
        <strain evidence="13 14">CC-CFT640</strain>
    </source>
</reference>
<dbReference type="EMBL" id="VDUZ01000055">
    <property type="protein sequence ID" value="TXL70685.1"/>
    <property type="molecule type" value="Genomic_DNA"/>
</dbReference>
<evidence type="ECO:0000256" key="3">
    <source>
        <dbReference type="ARBA" id="ARBA00013725"/>
    </source>
</evidence>
<dbReference type="Gene3D" id="3.90.940.10">
    <property type="match status" value="1"/>
</dbReference>
<evidence type="ECO:0000256" key="6">
    <source>
        <dbReference type="ARBA" id="ARBA00022695"/>
    </source>
</evidence>
<keyword evidence="7 11" id="KW-0804">Transcription</keyword>
<dbReference type="GO" id="GO:0000428">
    <property type="term" value="C:DNA-directed RNA polymerase complex"/>
    <property type="evidence" value="ECO:0007669"/>
    <property type="project" value="UniProtKB-KW"/>
</dbReference>
<evidence type="ECO:0000256" key="11">
    <source>
        <dbReference type="HAMAP-Rule" id="MF_00366"/>
    </source>
</evidence>
<evidence type="ECO:0000256" key="1">
    <source>
        <dbReference type="ARBA" id="ARBA00006711"/>
    </source>
</evidence>
<dbReference type="EC" id="2.7.7.6" evidence="2 11"/>
<sequence length="121" mass="13538">MARVTVEDCILQVPNRFDLVMLAAQRARNISSGEPLLVDRDRDKNPVVALREIADKKLDLEVLHEKIVKGLQKEGEVDKPEEGNEMLELEEHLAATLAQQGAEASQPRPLPAEDYDDTDQP</sequence>
<dbReference type="PANTHER" id="PTHR34476:SF1">
    <property type="entry name" value="DNA-DIRECTED RNA POLYMERASE SUBUNIT OMEGA"/>
    <property type="match status" value="1"/>
</dbReference>
<dbReference type="GO" id="GO:0003899">
    <property type="term" value="F:DNA-directed RNA polymerase activity"/>
    <property type="evidence" value="ECO:0007669"/>
    <property type="project" value="UniProtKB-UniRule"/>
</dbReference>
<dbReference type="SMART" id="SM01409">
    <property type="entry name" value="RNA_pol_Rpb6"/>
    <property type="match status" value="1"/>
</dbReference>
<accession>A0A5C8PA84</accession>
<evidence type="ECO:0000256" key="9">
    <source>
        <dbReference type="ARBA" id="ARBA00030998"/>
    </source>
</evidence>
<dbReference type="PANTHER" id="PTHR34476">
    <property type="entry name" value="DNA-DIRECTED RNA POLYMERASE SUBUNIT OMEGA"/>
    <property type="match status" value="1"/>
</dbReference>
<dbReference type="SUPFAM" id="SSF63562">
    <property type="entry name" value="RPB6/omega subunit-like"/>
    <property type="match status" value="1"/>
</dbReference>